<protein>
    <recommendedName>
        <fullName evidence="3">O-methyltransferase domain-containing protein</fullName>
    </recommendedName>
</protein>
<comment type="caution">
    <text evidence="1">The sequence shown here is derived from an EMBL/GenBank/DDBJ whole genome shotgun (WGS) entry which is preliminary data.</text>
</comment>
<gene>
    <name evidence="1" type="ORF">UA08_06069</name>
</gene>
<keyword evidence="2" id="KW-1185">Reference proteome</keyword>
<dbReference type="PANTHER" id="PTHR43712:SF4">
    <property type="entry name" value="O-METHYLTRANSFERASE DOMAIN-CONTAINING PROTEIN"/>
    <property type="match status" value="1"/>
</dbReference>
<evidence type="ECO:0000313" key="1">
    <source>
        <dbReference type="EMBL" id="OKL58381.1"/>
    </source>
</evidence>
<organism evidence="1 2">
    <name type="scientific">Talaromyces atroroseus</name>
    <dbReference type="NCBI Taxonomy" id="1441469"/>
    <lineage>
        <taxon>Eukaryota</taxon>
        <taxon>Fungi</taxon>
        <taxon>Dikarya</taxon>
        <taxon>Ascomycota</taxon>
        <taxon>Pezizomycotina</taxon>
        <taxon>Eurotiomycetes</taxon>
        <taxon>Eurotiomycetidae</taxon>
        <taxon>Eurotiales</taxon>
        <taxon>Trichocomaceae</taxon>
        <taxon>Talaromyces</taxon>
        <taxon>Talaromyces sect. Trachyspermi</taxon>
    </lineage>
</organism>
<dbReference type="RefSeq" id="XP_020118502.1">
    <property type="nucleotide sequence ID" value="XM_020268761.1"/>
</dbReference>
<proteinExistence type="predicted"/>
<dbReference type="AlphaFoldDB" id="A0A225ABF5"/>
<dbReference type="Gene3D" id="3.40.50.150">
    <property type="entry name" value="Vaccinia Virus protein VP39"/>
    <property type="match status" value="2"/>
</dbReference>
<dbReference type="PANTHER" id="PTHR43712">
    <property type="entry name" value="PUTATIVE (AFU_ORTHOLOGUE AFUA_4G14580)-RELATED"/>
    <property type="match status" value="1"/>
</dbReference>
<dbReference type="SUPFAM" id="SSF53335">
    <property type="entry name" value="S-adenosyl-L-methionine-dependent methyltransferases"/>
    <property type="match status" value="1"/>
</dbReference>
<dbReference type="InterPro" id="IPR029063">
    <property type="entry name" value="SAM-dependent_MTases_sf"/>
</dbReference>
<dbReference type="Proteomes" id="UP000214365">
    <property type="component" value="Unassembled WGS sequence"/>
</dbReference>
<dbReference type="EMBL" id="LFMY01000009">
    <property type="protein sequence ID" value="OKL58381.1"/>
    <property type="molecule type" value="Genomic_DNA"/>
</dbReference>
<dbReference type="GeneID" id="31005825"/>
<name>A0A225ABF5_TALAT</name>
<evidence type="ECO:0000313" key="2">
    <source>
        <dbReference type="Proteomes" id="UP000214365"/>
    </source>
</evidence>
<accession>A0A225ABF5</accession>
<sequence length="150" mass="16778">MGLEQSVRGRWLKEYPFEKQTQDWNPNPDEALFVDIGGNAGHYYALFKSEFPGIRGRIVLEDLPDTLTHTLPTPGVEKLGHDFFQPQPIKETGIPPYATALDLVMLGACGSLERTEEQWKDVLGEVGLEIKQAIVYDHELFHGIISATVA</sequence>
<dbReference type="OrthoDB" id="4214624at2759"/>
<evidence type="ECO:0008006" key="3">
    <source>
        <dbReference type="Google" id="ProtNLM"/>
    </source>
</evidence>
<reference evidence="1 2" key="1">
    <citation type="submission" date="2015-06" db="EMBL/GenBank/DDBJ databases">
        <title>Talaromyces atroroseus IBT 11181 draft genome.</title>
        <authorList>
            <person name="Rasmussen K.B."/>
            <person name="Rasmussen S."/>
            <person name="Petersen B."/>
            <person name="Sicheritz-Ponten T."/>
            <person name="Mortensen U.H."/>
            <person name="Thrane U."/>
        </authorList>
    </citation>
    <scope>NUCLEOTIDE SEQUENCE [LARGE SCALE GENOMIC DNA]</scope>
    <source>
        <strain evidence="1 2">IBT 11181</strain>
    </source>
</reference>